<proteinExistence type="predicted"/>
<evidence type="ECO:0000256" key="4">
    <source>
        <dbReference type="ARBA" id="ARBA00023157"/>
    </source>
</evidence>
<reference evidence="8 9" key="1">
    <citation type="journal article" date="2023" name="Insect Mol. Biol.">
        <title>Genome sequencing provides insights into the evolution of gene families encoding plant cell wall-degrading enzymes in longhorned beetles.</title>
        <authorList>
            <person name="Shin N.R."/>
            <person name="Okamura Y."/>
            <person name="Kirsch R."/>
            <person name="Pauchet Y."/>
        </authorList>
    </citation>
    <scope>NUCLEOTIDE SEQUENCE [LARGE SCALE GENOMIC DNA]</scope>
    <source>
        <strain evidence="8">EAD_L_NR</strain>
    </source>
</reference>
<evidence type="ECO:0000259" key="7">
    <source>
        <dbReference type="PROSITE" id="PS50940"/>
    </source>
</evidence>
<dbReference type="SMART" id="SM00494">
    <property type="entry name" value="ChtBD2"/>
    <property type="match status" value="1"/>
</dbReference>
<accession>A0AAV8WGP2</accession>
<dbReference type="SUPFAM" id="SSF57625">
    <property type="entry name" value="Invertebrate chitin-binding proteins"/>
    <property type="match status" value="1"/>
</dbReference>
<feature type="signal peptide" evidence="6">
    <location>
        <begin position="1"/>
        <end position="18"/>
    </location>
</feature>
<keyword evidence="2 6" id="KW-0732">Signal</keyword>
<feature type="domain" description="Chitin-binding type-2" evidence="7">
    <location>
        <begin position="19"/>
        <end position="78"/>
    </location>
</feature>
<dbReference type="Pfam" id="PF01607">
    <property type="entry name" value="CBM_14"/>
    <property type="match status" value="1"/>
</dbReference>
<dbReference type="GO" id="GO:0005576">
    <property type="term" value="C:extracellular region"/>
    <property type="evidence" value="ECO:0007669"/>
    <property type="project" value="InterPro"/>
</dbReference>
<keyword evidence="3" id="KW-0677">Repeat</keyword>
<dbReference type="AlphaFoldDB" id="A0AAV8WGP2"/>
<protein>
    <recommendedName>
        <fullName evidence="7">Chitin-binding type-2 domain-containing protein</fullName>
    </recommendedName>
</protein>
<sequence length="94" mass="10595">MLRAVALIFVVAISFVAATPVCPPRDGRSPTFFVHERSCNLYYECSNGIPYLMRCPTGLHFNKWLNVCDYPDRAGCWYYKADSPQSEEIDAPAA</sequence>
<evidence type="ECO:0000256" key="6">
    <source>
        <dbReference type="SAM" id="SignalP"/>
    </source>
</evidence>
<dbReference type="EMBL" id="JANEYG010000001">
    <property type="protein sequence ID" value="KAJ8925727.1"/>
    <property type="molecule type" value="Genomic_DNA"/>
</dbReference>
<dbReference type="Gene3D" id="2.170.140.10">
    <property type="entry name" value="Chitin binding domain"/>
    <property type="match status" value="1"/>
</dbReference>
<evidence type="ECO:0000256" key="1">
    <source>
        <dbReference type="ARBA" id="ARBA00022669"/>
    </source>
</evidence>
<evidence type="ECO:0000256" key="5">
    <source>
        <dbReference type="ARBA" id="ARBA00023180"/>
    </source>
</evidence>
<evidence type="ECO:0000313" key="9">
    <source>
        <dbReference type="Proteomes" id="UP001159042"/>
    </source>
</evidence>
<evidence type="ECO:0000313" key="8">
    <source>
        <dbReference type="EMBL" id="KAJ8925727.1"/>
    </source>
</evidence>
<dbReference type="Proteomes" id="UP001159042">
    <property type="component" value="Unassembled WGS sequence"/>
</dbReference>
<name>A0AAV8WGP2_9CUCU</name>
<dbReference type="GO" id="GO:0008061">
    <property type="term" value="F:chitin binding"/>
    <property type="evidence" value="ECO:0007669"/>
    <property type="project" value="UniProtKB-KW"/>
</dbReference>
<dbReference type="InterPro" id="IPR036508">
    <property type="entry name" value="Chitin-bd_dom_sf"/>
</dbReference>
<keyword evidence="5" id="KW-0325">Glycoprotein</keyword>
<evidence type="ECO:0000256" key="3">
    <source>
        <dbReference type="ARBA" id="ARBA00022737"/>
    </source>
</evidence>
<dbReference type="PANTHER" id="PTHR23301:SF0">
    <property type="entry name" value="CHITIN-BINDING TYPE-2 DOMAIN-CONTAINING PROTEIN-RELATED"/>
    <property type="match status" value="1"/>
</dbReference>
<keyword evidence="9" id="KW-1185">Reference proteome</keyword>
<dbReference type="PROSITE" id="PS50940">
    <property type="entry name" value="CHIT_BIND_II"/>
    <property type="match status" value="1"/>
</dbReference>
<keyword evidence="1" id="KW-0147">Chitin-binding</keyword>
<dbReference type="InterPro" id="IPR051940">
    <property type="entry name" value="Chitin_bind-dev_reg"/>
</dbReference>
<gene>
    <name evidence="8" type="ORF">NQ315_009575</name>
</gene>
<dbReference type="PANTHER" id="PTHR23301">
    <property type="entry name" value="CHITIN BINDING PERITROPHIN-A"/>
    <property type="match status" value="1"/>
</dbReference>
<comment type="caution">
    <text evidence="8">The sequence shown here is derived from an EMBL/GenBank/DDBJ whole genome shotgun (WGS) entry which is preliminary data.</text>
</comment>
<feature type="chain" id="PRO_5043350496" description="Chitin-binding type-2 domain-containing protein" evidence="6">
    <location>
        <begin position="19"/>
        <end position="94"/>
    </location>
</feature>
<evidence type="ECO:0000256" key="2">
    <source>
        <dbReference type="ARBA" id="ARBA00022729"/>
    </source>
</evidence>
<dbReference type="InterPro" id="IPR002557">
    <property type="entry name" value="Chitin-bd_dom"/>
</dbReference>
<keyword evidence="4" id="KW-1015">Disulfide bond</keyword>
<organism evidence="8 9">
    <name type="scientific">Exocentrus adspersus</name>
    <dbReference type="NCBI Taxonomy" id="1586481"/>
    <lineage>
        <taxon>Eukaryota</taxon>
        <taxon>Metazoa</taxon>
        <taxon>Ecdysozoa</taxon>
        <taxon>Arthropoda</taxon>
        <taxon>Hexapoda</taxon>
        <taxon>Insecta</taxon>
        <taxon>Pterygota</taxon>
        <taxon>Neoptera</taxon>
        <taxon>Endopterygota</taxon>
        <taxon>Coleoptera</taxon>
        <taxon>Polyphaga</taxon>
        <taxon>Cucujiformia</taxon>
        <taxon>Chrysomeloidea</taxon>
        <taxon>Cerambycidae</taxon>
        <taxon>Lamiinae</taxon>
        <taxon>Acanthocinini</taxon>
        <taxon>Exocentrus</taxon>
    </lineage>
</organism>